<dbReference type="GO" id="GO:0030655">
    <property type="term" value="P:beta-lactam antibiotic catabolic process"/>
    <property type="evidence" value="ECO:0007669"/>
    <property type="project" value="InterPro"/>
</dbReference>
<dbReference type="Pfam" id="PF13354">
    <property type="entry name" value="Beta-lactamase2"/>
    <property type="match status" value="1"/>
</dbReference>
<reference evidence="2" key="1">
    <citation type="submission" date="2018-05" db="EMBL/GenBank/DDBJ databases">
        <authorList>
            <person name="Lanie J.A."/>
            <person name="Ng W.-L."/>
            <person name="Kazmierczak K.M."/>
            <person name="Andrzejewski T.M."/>
            <person name="Davidsen T.M."/>
            <person name="Wayne K.J."/>
            <person name="Tettelin H."/>
            <person name="Glass J.I."/>
            <person name="Rusch D."/>
            <person name="Podicherti R."/>
            <person name="Tsui H.-C.T."/>
            <person name="Winkler M.E."/>
        </authorList>
    </citation>
    <scope>NUCLEOTIDE SEQUENCE</scope>
</reference>
<name>A0A383B0H1_9ZZZZ</name>
<evidence type="ECO:0000313" key="2">
    <source>
        <dbReference type="EMBL" id="SVE12908.1"/>
    </source>
</evidence>
<feature type="domain" description="Beta-lactamase class A catalytic" evidence="1">
    <location>
        <begin position="30"/>
        <end position="139"/>
    </location>
</feature>
<gene>
    <name evidence="2" type="ORF">METZ01_LOCUS465762</name>
</gene>
<dbReference type="InterPro" id="IPR045155">
    <property type="entry name" value="Beta-lactam_cat"/>
</dbReference>
<dbReference type="PANTHER" id="PTHR35333">
    <property type="entry name" value="BETA-LACTAMASE"/>
    <property type="match status" value="1"/>
</dbReference>
<dbReference type="GO" id="GO:0046677">
    <property type="term" value="P:response to antibiotic"/>
    <property type="evidence" value="ECO:0007669"/>
    <property type="project" value="InterPro"/>
</dbReference>
<accession>A0A383B0H1</accession>
<dbReference type="AlphaFoldDB" id="A0A383B0H1"/>
<dbReference type="Gene3D" id="3.40.710.10">
    <property type="entry name" value="DD-peptidase/beta-lactamase superfamily"/>
    <property type="match status" value="1"/>
</dbReference>
<dbReference type="InterPro" id="IPR012338">
    <property type="entry name" value="Beta-lactam/transpept-like"/>
</dbReference>
<protein>
    <recommendedName>
        <fullName evidence="1">Beta-lactamase class A catalytic domain-containing protein</fullName>
    </recommendedName>
</protein>
<dbReference type="EMBL" id="UINC01196063">
    <property type="protein sequence ID" value="SVE12908.1"/>
    <property type="molecule type" value="Genomic_DNA"/>
</dbReference>
<evidence type="ECO:0000259" key="1">
    <source>
        <dbReference type="Pfam" id="PF13354"/>
    </source>
</evidence>
<feature type="non-terminal residue" evidence="2">
    <location>
        <position position="141"/>
    </location>
</feature>
<organism evidence="2">
    <name type="scientific">marine metagenome</name>
    <dbReference type="NCBI Taxonomy" id="408172"/>
    <lineage>
        <taxon>unclassified sequences</taxon>
        <taxon>metagenomes</taxon>
        <taxon>ecological metagenomes</taxon>
    </lineage>
</organism>
<sequence>MKSDNNENFYLNKLVKSINTQVENFNGVAGVSIKDLTTGWYYGINDELIFPTASSIKIPILLKLIESSEASKLNLLKNIEITEEMKSRGSGVIHKMNGTINLTVENLAILMINLSDNTATNLCIDIAGQDEVNKMLEDYEF</sequence>
<dbReference type="SUPFAM" id="SSF56601">
    <property type="entry name" value="beta-lactamase/transpeptidase-like"/>
    <property type="match status" value="1"/>
</dbReference>
<dbReference type="GO" id="GO:0008800">
    <property type="term" value="F:beta-lactamase activity"/>
    <property type="evidence" value="ECO:0007669"/>
    <property type="project" value="InterPro"/>
</dbReference>
<proteinExistence type="predicted"/>
<dbReference type="InterPro" id="IPR000871">
    <property type="entry name" value="Beta-lactam_class-A"/>
</dbReference>
<dbReference type="PANTHER" id="PTHR35333:SF3">
    <property type="entry name" value="BETA-LACTAMASE-TYPE TRANSPEPTIDASE FOLD CONTAINING PROTEIN"/>
    <property type="match status" value="1"/>
</dbReference>